<dbReference type="PANTHER" id="PTHR43727">
    <property type="entry name" value="DIAMINOPIMELATE DECARBOXYLASE"/>
    <property type="match status" value="1"/>
</dbReference>
<comment type="caution">
    <text evidence="5">The sequence shown here is derived from an EMBL/GenBank/DDBJ whole genome shotgun (WGS) entry which is preliminary data.</text>
</comment>
<dbReference type="GO" id="GO:0008836">
    <property type="term" value="F:diaminopimelate decarboxylase activity"/>
    <property type="evidence" value="ECO:0007669"/>
    <property type="project" value="TreeGrafter"/>
</dbReference>
<dbReference type="SUPFAM" id="SSF50621">
    <property type="entry name" value="Alanine racemase C-terminal domain-like"/>
    <property type="match status" value="1"/>
</dbReference>
<dbReference type="Pfam" id="PF02784">
    <property type="entry name" value="Orn_Arg_deC_N"/>
    <property type="match status" value="1"/>
</dbReference>
<dbReference type="InterPro" id="IPR029066">
    <property type="entry name" value="PLP-binding_barrel"/>
</dbReference>
<dbReference type="InterPro" id="IPR000183">
    <property type="entry name" value="Orn/DAP/Arg_de-COase"/>
</dbReference>
<evidence type="ECO:0000256" key="1">
    <source>
        <dbReference type="ARBA" id="ARBA00001933"/>
    </source>
</evidence>
<gene>
    <name evidence="5" type="ORF">NDO55_04085</name>
</gene>
<dbReference type="PRINTS" id="PR01179">
    <property type="entry name" value="ODADCRBXLASE"/>
</dbReference>
<dbReference type="Gene3D" id="2.40.37.10">
    <property type="entry name" value="Lyase, Ornithine Decarboxylase, Chain A, domain 1"/>
    <property type="match status" value="1"/>
</dbReference>
<dbReference type="SUPFAM" id="SSF51419">
    <property type="entry name" value="PLP-binding barrel"/>
    <property type="match status" value="1"/>
</dbReference>
<feature type="modified residue" description="N6-(pyridoxal phosphate)lysine" evidence="3">
    <location>
        <position position="68"/>
    </location>
</feature>
<name>A0A9X2EHU7_9SPHN</name>
<dbReference type="Proteomes" id="UP001155128">
    <property type="component" value="Unassembled WGS sequence"/>
</dbReference>
<dbReference type="InterPro" id="IPR022644">
    <property type="entry name" value="De-COase2_N"/>
</dbReference>
<keyword evidence="6" id="KW-1185">Reference proteome</keyword>
<dbReference type="NCBIfam" id="TIGR03099">
    <property type="entry name" value="dCO2ase_PEP1"/>
    <property type="match status" value="1"/>
</dbReference>
<dbReference type="PANTHER" id="PTHR43727:SF2">
    <property type="entry name" value="GROUP IV DECARBOXYLASE"/>
    <property type="match status" value="1"/>
</dbReference>
<protein>
    <submittedName>
        <fullName evidence="5">Pyridoxal-dependent decarboxylase, exosortase A system-associated</fullName>
    </submittedName>
</protein>
<dbReference type="InterPro" id="IPR017530">
    <property type="entry name" value="DCO2ase_PEP1"/>
</dbReference>
<feature type="domain" description="Orn/DAP/Arg decarboxylase 2 N-terminal" evidence="4">
    <location>
        <begin position="45"/>
        <end position="288"/>
    </location>
</feature>
<evidence type="ECO:0000256" key="3">
    <source>
        <dbReference type="PIRSR" id="PIRSR600183-50"/>
    </source>
</evidence>
<feature type="active site" description="Proton donor" evidence="3">
    <location>
        <position position="357"/>
    </location>
</feature>
<dbReference type="AlphaFoldDB" id="A0A9X2EHU7"/>
<comment type="cofactor">
    <cofactor evidence="1 3">
        <name>pyridoxal 5'-phosphate</name>
        <dbReference type="ChEBI" id="CHEBI:597326"/>
    </cofactor>
</comment>
<accession>A0A9X2EHU7</accession>
<evidence type="ECO:0000313" key="5">
    <source>
        <dbReference type="EMBL" id="MCM8556996.1"/>
    </source>
</evidence>
<dbReference type="GO" id="GO:0009089">
    <property type="term" value="P:lysine biosynthetic process via diaminopimelate"/>
    <property type="evidence" value="ECO:0007669"/>
    <property type="project" value="TreeGrafter"/>
</dbReference>
<evidence type="ECO:0000313" key="6">
    <source>
        <dbReference type="Proteomes" id="UP001155128"/>
    </source>
</evidence>
<proteinExistence type="predicted"/>
<evidence type="ECO:0000256" key="2">
    <source>
        <dbReference type="ARBA" id="ARBA00022898"/>
    </source>
</evidence>
<dbReference type="PROSITE" id="PS00879">
    <property type="entry name" value="ODR_DC_2_2"/>
    <property type="match status" value="1"/>
</dbReference>
<dbReference type="EMBL" id="JAMSHT010000001">
    <property type="protein sequence ID" value="MCM8556996.1"/>
    <property type="molecule type" value="Genomic_DNA"/>
</dbReference>
<sequence>MKAMGSIPAGYGADERGALVVAEHPVGYWMEKAGSSPIFLYDTERVAAQVESFRRLMPDRLALHYAVKANPFGPLLDFIAPLVDGFDLASRGEIARVSHLDLPKSLAGPGKSDKDLEAALSAGVTIHVESESEAERACLAGRRLGIQPKMAVRINPPFMLKGAGMKMGGLASQFGMDAPLVAPLVKRIFEHECEWRGFHIYAGSQSLSESAILEAQRETLKLVAELTAEIGTPPPEVNLGGGFGIPYYSGEKPLDLAPIGEGLDAALGELSGDFADTQFVIELGRWLVGEAGIYLTRILDRKVSQGETYLVTDGGLQHMLAASGNFGQFLRRNYPIKLAERFAEEGDSAAHVVGRLCTPLDLLGDAVPMPADAKVGETIAIFCAGAYGLTASPQEFLSQPAAVEMLAQSSG</sequence>
<dbReference type="Gene3D" id="3.20.20.10">
    <property type="entry name" value="Alanine racemase"/>
    <property type="match status" value="1"/>
</dbReference>
<reference evidence="5" key="1">
    <citation type="submission" date="2022-06" db="EMBL/GenBank/DDBJ databases">
        <title>Sphingomicrobium sedimins sp. nov., a marine bacterium isolated from tidal flat.</title>
        <authorList>
            <person name="Kim C.-H."/>
            <person name="Yoo Y."/>
            <person name="Kim J.-J."/>
        </authorList>
    </citation>
    <scope>NUCLEOTIDE SEQUENCE</scope>
    <source>
        <strain evidence="5">GRR-S6-50</strain>
    </source>
</reference>
<organism evidence="5 6">
    <name type="scientific">Sphingomicrobium sediminis</name>
    <dbReference type="NCBI Taxonomy" id="2950949"/>
    <lineage>
        <taxon>Bacteria</taxon>
        <taxon>Pseudomonadati</taxon>
        <taxon>Pseudomonadota</taxon>
        <taxon>Alphaproteobacteria</taxon>
        <taxon>Sphingomonadales</taxon>
        <taxon>Sphingomonadaceae</taxon>
        <taxon>Sphingomicrobium</taxon>
    </lineage>
</organism>
<dbReference type="InterPro" id="IPR009006">
    <property type="entry name" value="Ala_racemase/Decarboxylase_C"/>
</dbReference>
<evidence type="ECO:0000259" key="4">
    <source>
        <dbReference type="Pfam" id="PF02784"/>
    </source>
</evidence>
<dbReference type="InterPro" id="IPR022657">
    <property type="entry name" value="De-COase2_CS"/>
</dbReference>
<keyword evidence="2 3" id="KW-0663">Pyridoxal phosphate</keyword>